<dbReference type="InterPro" id="IPR005063">
    <property type="entry name" value="Transposase_27"/>
</dbReference>
<dbReference type="PANTHER" id="PTHR33293">
    <property type="entry name" value="INSERTION ELEMENT IS1 1 PROTEIN INSB-RELATED"/>
    <property type="match status" value="1"/>
</dbReference>
<dbReference type="RefSeq" id="WP_169365707.1">
    <property type="nucleotide sequence ID" value="NZ_JAAVJL010000004.1"/>
</dbReference>
<dbReference type="Proteomes" id="UP000738376">
    <property type="component" value="Unassembled WGS sequence"/>
</dbReference>
<evidence type="ECO:0000256" key="1">
    <source>
        <dbReference type="ARBA" id="ARBA00004091"/>
    </source>
</evidence>
<dbReference type="InterPro" id="IPR012337">
    <property type="entry name" value="RNaseH-like_sf"/>
</dbReference>
<gene>
    <name evidence="6" type="ORF">HC246_22740</name>
</gene>
<dbReference type="InterPro" id="IPR051354">
    <property type="entry name" value="Transposase_27_IS1"/>
</dbReference>
<sequence length="253" mass="29238">MSESMPSCPSSQSLSVVKNGSTRHGKQNYKCRDCGRQFVENPQWQRVSERIQDTYDLLETLLLEKIPLAGIASVLKVSERWLQSYVNHKYENVPQQVKVEPKTTHRLTIQMDELWSFVDEKGNKQWVWLAIDAKTLEIVGCYIGDRSGDSAQKLWESLLSVYRQCAVIYTDFYTPYPVVLPSKRHRAVGKDSGKTNYIERFNCTLRQRVSRLVRKNLSFSKKLENHIGAIWNFIHYYNASLPARSSLSFLGLP</sequence>
<protein>
    <submittedName>
        <fullName evidence="6">IS1 family transposase</fullName>
    </submittedName>
</protein>
<dbReference type="EMBL" id="JAAVJL010000004">
    <property type="protein sequence ID" value="NMF60764.1"/>
    <property type="molecule type" value="Genomic_DNA"/>
</dbReference>
<keyword evidence="7" id="KW-1185">Reference proteome</keyword>
<evidence type="ECO:0000313" key="7">
    <source>
        <dbReference type="Proteomes" id="UP000738376"/>
    </source>
</evidence>
<comment type="similarity">
    <text evidence="2">Belongs to the transposase 27 family.</text>
</comment>
<evidence type="ECO:0000256" key="4">
    <source>
        <dbReference type="ARBA" id="ARBA00023172"/>
    </source>
</evidence>
<evidence type="ECO:0000313" key="6">
    <source>
        <dbReference type="EMBL" id="NMF60764.1"/>
    </source>
</evidence>
<organism evidence="6 7">
    <name type="scientific">Pseudanabaena yagii GIHE-NHR1</name>
    <dbReference type="NCBI Taxonomy" id="2722753"/>
    <lineage>
        <taxon>Bacteria</taxon>
        <taxon>Bacillati</taxon>
        <taxon>Cyanobacteriota</taxon>
        <taxon>Cyanophyceae</taxon>
        <taxon>Pseudanabaenales</taxon>
        <taxon>Pseudanabaenaceae</taxon>
        <taxon>Pseudanabaena</taxon>
        <taxon>Pseudanabaena yagii</taxon>
    </lineage>
</organism>
<name>A0ABX1M153_9CYAN</name>
<feature type="region of interest" description="Disordered" evidence="5">
    <location>
        <begin position="1"/>
        <end position="27"/>
    </location>
</feature>
<keyword evidence="4" id="KW-0233">DNA recombination</keyword>
<comment type="function">
    <text evidence="1">Absolutely required for transposition of IS1.</text>
</comment>
<evidence type="ECO:0000256" key="3">
    <source>
        <dbReference type="ARBA" id="ARBA00022578"/>
    </source>
</evidence>
<feature type="compositionally biased region" description="Low complexity" evidence="5">
    <location>
        <begin position="1"/>
        <end position="15"/>
    </location>
</feature>
<dbReference type="SUPFAM" id="SSF53098">
    <property type="entry name" value="Ribonuclease H-like"/>
    <property type="match status" value="1"/>
</dbReference>
<accession>A0ABX1M153</accession>
<evidence type="ECO:0000256" key="2">
    <source>
        <dbReference type="ARBA" id="ARBA00008841"/>
    </source>
</evidence>
<dbReference type="NCBIfam" id="NF033558">
    <property type="entry name" value="transpos_IS1"/>
    <property type="match status" value="1"/>
</dbReference>
<dbReference type="PANTHER" id="PTHR33293:SF1">
    <property type="entry name" value="INSERTION ELEMENT IS1 1 PROTEIN INSB-RELATED"/>
    <property type="match status" value="1"/>
</dbReference>
<dbReference type="Pfam" id="PF03400">
    <property type="entry name" value="DDE_Tnp_IS1"/>
    <property type="match status" value="1"/>
</dbReference>
<reference evidence="6 7" key="1">
    <citation type="submission" date="2020-03" db="EMBL/GenBank/DDBJ databases">
        <title>Draft Genome Sequence of 2-Methylisoborneol Producing Pseudanabaena yagii Strain GIHE-NHR1 Isolated from North Han River in South Korea.</title>
        <authorList>
            <person name="Jeong J."/>
        </authorList>
    </citation>
    <scope>NUCLEOTIDE SEQUENCE [LARGE SCALE GENOMIC DNA]</scope>
    <source>
        <strain evidence="6 7">GIHE-NHR1</strain>
    </source>
</reference>
<keyword evidence="3" id="KW-0815">Transposition</keyword>
<proteinExistence type="inferred from homology"/>
<comment type="caution">
    <text evidence="6">The sequence shown here is derived from an EMBL/GenBank/DDBJ whole genome shotgun (WGS) entry which is preliminary data.</text>
</comment>
<evidence type="ECO:0000256" key="5">
    <source>
        <dbReference type="SAM" id="MobiDB-lite"/>
    </source>
</evidence>